<evidence type="ECO:0000256" key="1">
    <source>
        <dbReference type="ARBA" id="ARBA00004123"/>
    </source>
</evidence>
<proteinExistence type="predicted"/>
<keyword evidence="7" id="KW-1185">Reference proteome</keyword>
<dbReference type="GO" id="GO:0000244">
    <property type="term" value="P:spliceosomal tri-snRNP complex assembly"/>
    <property type="evidence" value="ECO:0007669"/>
    <property type="project" value="TreeGrafter"/>
</dbReference>
<name>A0A0L0DAL9_THETB</name>
<dbReference type="GO" id="GO:0046540">
    <property type="term" value="C:U4/U6 x U5 tri-snRNP complex"/>
    <property type="evidence" value="ECO:0007669"/>
    <property type="project" value="TreeGrafter"/>
</dbReference>
<dbReference type="Gene3D" id="1.25.40.10">
    <property type="entry name" value="Tetratricopeptide repeat domain"/>
    <property type="match status" value="3"/>
</dbReference>
<protein>
    <submittedName>
        <fullName evidence="6">RNA splicing factor</fullName>
    </submittedName>
</protein>
<dbReference type="GO" id="GO:0071013">
    <property type="term" value="C:catalytic step 2 spliceosome"/>
    <property type="evidence" value="ECO:0007669"/>
    <property type="project" value="TreeGrafter"/>
</dbReference>
<dbReference type="RefSeq" id="XP_013758468.1">
    <property type="nucleotide sequence ID" value="XM_013903014.1"/>
</dbReference>
<dbReference type="SMART" id="SM00386">
    <property type="entry name" value="HAT"/>
    <property type="match status" value="9"/>
</dbReference>
<reference evidence="6 7" key="1">
    <citation type="submission" date="2010-05" db="EMBL/GenBank/DDBJ databases">
        <title>The Genome Sequence of Thecamonas trahens ATCC 50062.</title>
        <authorList>
            <consortium name="The Broad Institute Genome Sequencing Platform"/>
            <person name="Russ C."/>
            <person name="Cuomo C."/>
            <person name="Shea T."/>
            <person name="Young S.K."/>
            <person name="Zeng Q."/>
            <person name="Koehrsen M."/>
            <person name="Haas B."/>
            <person name="Borodovsky M."/>
            <person name="Guigo R."/>
            <person name="Alvarado L."/>
            <person name="Berlin A."/>
            <person name="Bochicchio J."/>
            <person name="Borenstein D."/>
            <person name="Chapman S."/>
            <person name="Chen Z."/>
            <person name="Freedman E."/>
            <person name="Gellesch M."/>
            <person name="Goldberg J."/>
            <person name="Griggs A."/>
            <person name="Gujja S."/>
            <person name="Heilman E."/>
            <person name="Heiman D."/>
            <person name="Hepburn T."/>
            <person name="Howarth C."/>
            <person name="Jen D."/>
            <person name="Larson L."/>
            <person name="Mehta T."/>
            <person name="Park D."/>
            <person name="Pearson M."/>
            <person name="Roberts A."/>
            <person name="Saif S."/>
            <person name="Shenoy N."/>
            <person name="Sisk P."/>
            <person name="Stolte C."/>
            <person name="Sykes S."/>
            <person name="Thomson T."/>
            <person name="Walk T."/>
            <person name="White J."/>
            <person name="Yandava C."/>
            <person name="Burger G."/>
            <person name="Gray M.W."/>
            <person name="Holland P.W.H."/>
            <person name="King N."/>
            <person name="Lang F.B.F."/>
            <person name="Roger A.J."/>
            <person name="Ruiz-Trillo I."/>
            <person name="Lander E."/>
            <person name="Nusbaum C."/>
        </authorList>
    </citation>
    <scope>NUCLEOTIDE SEQUENCE [LARGE SCALE GENOMIC DNA]</scope>
    <source>
        <strain evidence="6 7">ATCC 50062</strain>
    </source>
</reference>
<dbReference type="InterPro" id="IPR010491">
    <property type="entry name" value="PRP1_N"/>
</dbReference>
<feature type="region of interest" description="Disordered" evidence="4">
    <location>
        <begin position="43"/>
        <end position="72"/>
    </location>
</feature>
<organism evidence="6 7">
    <name type="scientific">Thecamonas trahens ATCC 50062</name>
    <dbReference type="NCBI Taxonomy" id="461836"/>
    <lineage>
        <taxon>Eukaryota</taxon>
        <taxon>Apusozoa</taxon>
        <taxon>Apusomonadida</taxon>
        <taxon>Apusomonadidae</taxon>
        <taxon>Thecamonas</taxon>
    </lineage>
</organism>
<dbReference type="InterPro" id="IPR003107">
    <property type="entry name" value="HAT"/>
</dbReference>
<evidence type="ECO:0000313" key="7">
    <source>
        <dbReference type="Proteomes" id="UP000054408"/>
    </source>
</evidence>
<evidence type="ECO:0000313" key="6">
    <source>
        <dbReference type="EMBL" id="KNC48343.1"/>
    </source>
</evidence>
<sequence>MSLSTTRKSLYVDFGTPPPGYVPGLGRGAVGFTTKMDIATARFSGPQLPGASTNSSSSKASKSKSSTVSGVPGQFDDAVFEAEDAEADAIWAAVDAKVNRHTEEAQKRKDAAAEAEESQRGIKLHAQFADLRRELTNVTVDEWESIPEVGQVAYVPKQTAGAAAAMPVPDSVLRMQVENDMFSRSSRVGASGLTPAELAAQDATTTDLRKLGEARASAVSARLDVAAAGLGASAPSGSGNGSVNAEAYLQQLESQTLEAAARVADDRKLRELLTSLRATYSEHAPSWIAAARLEEAAGKMRSARKIALEGCGEAPDSADMWLEAARLCQPDEAKRVLARAASRLPRAVEVWMAAARLEMTDAAKRTVYRKALEANPTSAVLWKAAVQLEPPHKARVLLTEAVKCVPADVDLWLALARLQSYGDARETLNAARAAVDPDSLVRVWVAVCRLEEARAVPEPREPADAARDLPHPNVAHVAQAAVTELASSGIGLALASLFATPLDTAAATEAAERYAGEGLHRVASAVLARARGDAPDDPALWARAAALAPSETVRLAVLRASVSALPTAPLLWLMAAKAVWQAGELGEARQLLAAASAAVPRCEPILLAGAKLETLAGAADAAGALLARARAETPSARVWVKSAVHARMIGDAAGLAELLASGRSSWPDEAKLWMMAGQSAATPAEAAAIYRDGLRAVPTSAPLWLLLAQTQVDEGKLVAARATLERGREALPSSDEVLEGAAKIEMMAGNREAAGQIVAEGLAALPRSGRLWVLAIELEPPAKKRSRAMDAVKAAKSEARILTYVARLFMFMRLGEKAKAWLQQARKVDSSYGDAWAWAWAIGSDDERGVLEADVRASEPRYGEAWIAVAKADSARALGLADVLQRVGHRCAGVHAAAVAAGVFSDPGALSRLVVLPE</sequence>
<dbReference type="STRING" id="461836.A0A0L0DAL9"/>
<feature type="compositionally biased region" description="Low complexity" evidence="4">
    <location>
        <begin position="50"/>
        <end position="71"/>
    </location>
</feature>
<dbReference type="Proteomes" id="UP000054408">
    <property type="component" value="Unassembled WGS sequence"/>
</dbReference>
<dbReference type="EMBL" id="GL349451">
    <property type="protein sequence ID" value="KNC48343.1"/>
    <property type="molecule type" value="Genomic_DNA"/>
</dbReference>
<dbReference type="AlphaFoldDB" id="A0A0L0DAL9"/>
<dbReference type="eggNOG" id="KOG0495">
    <property type="taxonomic scope" value="Eukaryota"/>
</dbReference>
<gene>
    <name evidence="6" type="ORF">AMSG_04793</name>
</gene>
<accession>A0A0L0DAL9</accession>
<dbReference type="GeneID" id="25564319"/>
<feature type="domain" description="PRP1 splicing factor N-terminal" evidence="5">
    <location>
        <begin position="17"/>
        <end position="152"/>
    </location>
</feature>
<keyword evidence="3" id="KW-0539">Nucleus</keyword>
<dbReference type="InterPro" id="IPR045075">
    <property type="entry name" value="Syf1-like"/>
</dbReference>
<keyword evidence="2" id="KW-0677">Repeat</keyword>
<dbReference type="InterPro" id="IPR011990">
    <property type="entry name" value="TPR-like_helical_dom_sf"/>
</dbReference>
<evidence type="ECO:0000256" key="4">
    <source>
        <dbReference type="SAM" id="MobiDB-lite"/>
    </source>
</evidence>
<dbReference type="Pfam" id="PF06424">
    <property type="entry name" value="PRP1_N"/>
    <property type="match status" value="1"/>
</dbReference>
<dbReference type="OMA" id="DGWAWYY"/>
<dbReference type="PANTHER" id="PTHR11246:SF1">
    <property type="entry name" value="PRE-MRNA-PROCESSING FACTOR 6"/>
    <property type="match status" value="1"/>
</dbReference>
<dbReference type="SUPFAM" id="SSF48452">
    <property type="entry name" value="TPR-like"/>
    <property type="match status" value="1"/>
</dbReference>
<dbReference type="PANTHER" id="PTHR11246">
    <property type="entry name" value="PRE-MRNA SPLICING FACTOR"/>
    <property type="match status" value="1"/>
</dbReference>
<evidence type="ECO:0000256" key="3">
    <source>
        <dbReference type="ARBA" id="ARBA00023242"/>
    </source>
</evidence>
<comment type="subcellular location">
    <subcellularLocation>
        <location evidence="1">Nucleus</location>
    </subcellularLocation>
</comment>
<dbReference type="OrthoDB" id="440128at2759"/>
<dbReference type="Pfam" id="PF14559">
    <property type="entry name" value="TPR_19"/>
    <property type="match status" value="1"/>
</dbReference>
<evidence type="ECO:0000256" key="2">
    <source>
        <dbReference type="ARBA" id="ARBA00022737"/>
    </source>
</evidence>
<evidence type="ECO:0000259" key="5">
    <source>
        <dbReference type="Pfam" id="PF06424"/>
    </source>
</evidence>